<sequence>MTKAIVFLAEGTEEMEFSIAYDVLVRGGVDVKSVYVPAAGAADAPPNGLVKASRGVQIGPDMTLTQLVQAGDVGSYDALIVPGGVGGAQTIGKDETVLKMLSDAYQGKRLVGAICAGSLAALHAKIGLKGPITSHPSVADQLSKDYEYSEDHVVVTDHLVTSRGPGTSFAFALTLLEKLEGAEVRNKVAAPMVLQHL</sequence>
<dbReference type="InterPro" id="IPR006287">
    <property type="entry name" value="DJ-1"/>
</dbReference>
<dbReference type="Pfam" id="PF01965">
    <property type="entry name" value="DJ-1_PfpI"/>
    <property type="match status" value="1"/>
</dbReference>
<gene>
    <name evidence="4" type="ORF">MJAP1_003575</name>
</gene>
<dbReference type="EMBL" id="CP119964">
    <property type="protein sequence ID" value="WFD40587.1"/>
    <property type="molecule type" value="Genomic_DNA"/>
</dbReference>
<name>A0AAF0JB64_9BASI</name>
<keyword evidence="5" id="KW-1185">Reference proteome</keyword>
<dbReference type="GO" id="GO:0019172">
    <property type="term" value="F:glyoxalase III activity"/>
    <property type="evidence" value="ECO:0007669"/>
    <property type="project" value="UniProtKB-EC"/>
</dbReference>
<reference evidence="4" key="1">
    <citation type="submission" date="2023-03" db="EMBL/GenBank/DDBJ databases">
        <title>Mating type loci evolution in Malassezia.</title>
        <authorList>
            <person name="Coelho M.A."/>
        </authorList>
    </citation>
    <scope>NUCLEOTIDE SEQUENCE</scope>
    <source>
        <strain evidence="4">CBS 9431</strain>
    </source>
</reference>
<dbReference type="Gene3D" id="3.40.50.880">
    <property type="match status" value="1"/>
</dbReference>
<organism evidence="4 5">
    <name type="scientific">Malassezia japonica</name>
    <dbReference type="NCBI Taxonomy" id="223818"/>
    <lineage>
        <taxon>Eukaryota</taxon>
        <taxon>Fungi</taxon>
        <taxon>Dikarya</taxon>
        <taxon>Basidiomycota</taxon>
        <taxon>Ustilaginomycotina</taxon>
        <taxon>Malasseziomycetes</taxon>
        <taxon>Malasseziales</taxon>
        <taxon>Malasseziaceae</taxon>
        <taxon>Malassezia</taxon>
    </lineage>
</organism>
<dbReference type="GO" id="GO:0016787">
    <property type="term" value="F:hydrolase activity"/>
    <property type="evidence" value="ECO:0007669"/>
    <property type="project" value="UniProtKB-KW"/>
</dbReference>
<evidence type="ECO:0000256" key="2">
    <source>
        <dbReference type="ARBA" id="ARBA00048082"/>
    </source>
</evidence>
<dbReference type="InterPro" id="IPR029062">
    <property type="entry name" value="Class_I_gatase-like"/>
</dbReference>
<dbReference type="Proteomes" id="UP001217754">
    <property type="component" value="Chromosome 7"/>
</dbReference>
<keyword evidence="4" id="KW-0378">Hydrolase</keyword>
<dbReference type="NCBIfam" id="TIGR01383">
    <property type="entry name" value="not_thiJ"/>
    <property type="match status" value="1"/>
</dbReference>
<dbReference type="EC" id="4.2.1.130" evidence="1"/>
<evidence type="ECO:0000313" key="4">
    <source>
        <dbReference type="EMBL" id="WFD40587.1"/>
    </source>
</evidence>
<dbReference type="SUPFAM" id="SSF52317">
    <property type="entry name" value="Class I glutamine amidotransferase-like"/>
    <property type="match status" value="1"/>
</dbReference>
<dbReference type="GO" id="GO:0005634">
    <property type="term" value="C:nucleus"/>
    <property type="evidence" value="ECO:0007669"/>
    <property type="project" value="TreeGrafter"/>
</dbReference>
<dbReference type="PANTHER" id="PTHR48094:SF12">
    <property type="entry name" value="PARKINSON DISEASE PROTEIN 7 HOMOLOG"/>
    <property type="match status" value="1"/>
</dbReference>
<comment type="catalytic activity">
    <reaction evidence="2">
        <text>methylglyoxal + H2O = (R)-lactate + H(+)</text>
        <dbReference type="Rhea" id="RHEA:27754"/>
        <dbReference type="ChEBI" id="CHEBI:15377"/>
        <dbReference type="ChEBI" id="CHEBI:15378"/>
        <dbReference type="ChEBI" id="CHEBI:16004"/>
        <dbReference type="ChEBI" id="CHEBI:17158"/>
        <dbReference type="EC" id="4.2.1.130"/>
    </reaction>
</comment>
<dbReference type="GO" id="GO:0006979">
    <property type="term" value="P:response to oxidative stress"/>
    <property type="evidence" value="ECO:0007669"/>
    <property type="project" value="TreeGrafter"/>
</dbReference>
<dbReference type="GO" id="GO:1903189">
    <property type="term" value="P:glyoxal metabolic process"/>
    <property type="evidence" value="ECO:0007669"/>
    <property type="project" value="TreeGrafter"/>
</dbReference>
<feature type="domain" description="DJ-1/PfpI" evidence="3">
    <location>
        <begin position="3"/>
        <end position="177"/>
    </location>
</feature>
<dbReference type="RefSeq" id="XP_060123484.1">
    <property type="nucleotide sequence ID" value="XM_060267501.1"/>
</dbReference>
<dbReference type="InterPro" id="IPR002818">
    <property type="entry name" value="DJ-1/PfpI"/>
</dbReference>
<evidence type="ECO:0000259" key="3">
    <source>
        <dbReference type="Pfam" id="PF01965"/>
    </source>
</evidence>
<evidence type="ECO:0000256" key="1">
    <source>
        <dbReference type="ARBA" id="ARBA00013134"/>
    </source>
</evidence>
<proteinExistence type="predicted"/>
<dbReference type="CDD" id="cd03135">
    <property type="entry name" value="GATase1_DJ-1"/>
    <property type="match status" value="1"/>
</dbReference>
<dbReference type="GO" id="GO:0005739">
    <property type="term" value="C:mitochondrion"/>
    <property type="evidence" value="ECO:0007669"/>
    <property type="project" value="TreeGrafter"/>
</dbReference>
<dbReference type="InterPro" id="IPR050325">
    <property type="entry name" value="Prot/Nucl_acid_deglycase"/>
</dbReference>
<dbReference type="PANTHER" id="PTHR48094">
    <property type="entry name" value="PROTEIN/NUCLEIC ACID DEGLYCASE DJ-1-RELATED"/>
    <property type="match status" value="1"/>
</dbReference>
<dbReference type="GeneID" id="85227226"/>
<accession>A0AAF0JB64</accession>
<evidence type="ECO:0000313" key="5">
    <source>
        <dbReference type="Proteomes" id="UP001217754"/>
    </source>
</evidence>
<protein>
    <recommendedName>
        <fullName evidence="1">D-lactate dehydratase</fullName>
        <ecNumber evidence="1">4.2.1.130</ecNumber>
    </recommendedName>
</protein>
<dbReference type="AlphaFoldDB" id="A0AAF0JB64"/>